<reference evidence="2" key="1">
    <citation type="submission" date="2015-09" db="EMBL/GenBank/DDBJ databases">
        <title>De novo assembly of Pectinophora gossypiella (Pink Bollworm) gut transcriptome.</title>
        <authorList>
            <person name="Tassone E.E."/>
        </authorList>
    </citation>
    <scope>NUCLEOTIDE SEQUENCE</scope>
</reference>
<feature type="region of interest" description="Disordered" evidence="1">
    <location>
        <begin position="363"/>
        <end position="386"/>
    </location>
</feature>
<feature type="compositionally biased region" description="Polar residues" evidence="1">
    <location>
        <begin position="61"/>
        <end position="72"/>
    </location>
</feature>
<proteinExistence type="predicted"/>
<feature type="region of interest" description="Disordered" evidence="1">
    <location>
        <begin position="1"/>
        <end position="92"/>
    </location>
</feature>
<accession>A0A1E1WE45</accession>
<feature type="non-terminal residue" evidence="2">
    <location>
        <position position="685"/>
    </location>
</feature>
<dbReference type="AlphaFoldDB" id="A0A1E1WE45"/>
<gene>
    <name evidence="2" type="ORF">g.4794</name>
</gene>
<sequence length="685" mass="77361">HRVNRPNVKPDSPTRRSNYSSSHCSDISRYPQKQDTKPSAKPSFINKNIADSSKPLRKTKTQNIESKTNTQEYKNRYIKDRENTRNNKSANTASKISISKSVVRPSVSEKEILLIKNKLTENMTIDITPKSTVDRSKPNQGNNKGNVLKEIPRGTRGRAAPMIHVPLVNQHAKSILETGISQDRLLSTTPKLDKINCSTETENNFESRDMSVGTDPEPSKIDVVTEIELATIKKRDSNIQTDFMQKALFDSLDIPNVTLLKEKSDISKEDIVRLHSQSLPDLQLPSMKITTRVDDKKSSAVCSHSMSTSYIIGRATLTYTTKKEIDFQVVGNKEEPVYDAACSGLDYPMSVMTVLKKEINTKALSKPPKRDNADKKKNNTNSKYSNNLNTINSHNYSYVFDSSKLVKPSEIISTIRVTNGLLQSDYICEQFQRELNFIDSFFESLQYLESCSLSDKCFRNKKVENWVSKSGFDIKNPEYNSFFSDLENGTNIDDTETMASKSLCLLNLLIRDEQRRAKNLLFVLKMREDALKDFTKSQILWLENKKKQDNIDIPTLKKKQRGALLKLQHECGEMQRMRKALLALSEKRKVALMKTKKNIELNLKNNVTVDQILLGKRKLKRNLISDRSTAPLKCFDLSSSGCDESTTSRPKSESALVVPSVPIAPIVPLVPVDVSSSAEKCVQTG</sequence>
<feature type="compositionally biased region" description="Basic and acidic residues" evidence="1">
    <location>
        <begin position="73"/>
        <end position="85"/>
    </location>
</feature>
<dbReference type="EMBL" id="GDQN01005782">
    <property type="protein sequence ID" value="JAT85272.1"/>
    <property type="molecule type" value="Transcribed_RNA"/>
</dbReference>
<feature type="compositionally biased region" description="Polar residues" evidence="1">
    <location>
        <begin position="15"/>
        <end position="25"/>
    </location>
</feature>
<feature type="non-terminal residue" evidence="2">
    <location>
        <position position="1"/>
    </location>
</feature>
<evidence type="ECO:0000256" key="1">
    <source>
        <dbReference type="SAM" id="MobiDB-lite"/>
    </source>
</evidence>
<name>A0A1E1WE45_PECGO</name>
<feature type="compositionally biased region" description="Basic and acidic residues" evidence="1">
    <location>
        <begin position="368"/>
        <end position="377"/>
    </location>
</feature>
<protein>
    <submittedName>
        <fullName evidence="2">Uncharacterized protein</fullName>
    </submittedName>
</protein>
<organism evidence="2">
    <name type="scientific">Pectinophora gossypiella</name>
    <name type="common">Cotton pink bollworm</name>
    <name type="synonym">Depressaria gossypiella</name>
    <dbReference type="NCBI Taxonomy" id="13191"/>
    <lineage>
        <taxon>Eukaryota</taxon>
        <taxon>Metazoa</taxon>
        <taxon>Ecdysozoa</taxon>
        <taxon>Arthropoda</taxon>
        <taxon>Hexapoda</taxon>
        <taxon>Insecta</taxon>
        <taxon>Pterygota</taxon>
        <taxon>Neoptera</taxon>
        <taxon>Endopterygota</taxon>
        <taxon>Lepidoptera</taxon>
        <taxon>Glossata</taxon>
        <taxon>Ditrysia</taxon>
        <taxon>Gelechioidea</taxon>
        <taxon>Gelechiidae</taxon>
        <taxon>Apatetrinae</taxon>
        <taxon>Pectinophora</taxon>
    </lineage>
</organism>
<dbReference type="OrthoDB" id="306254at2759"/>
<feature type="region of interest" description="Disordered" evidence="1">
    <location>
        <begin position="130"/>
        <end position="154"/>
    </location>
</feature>
<evidence type="ECO:0000313" key="2">
    <source>
        <dbReference type="EMBL" id="JAT85272.1"/>
    </source>
</evidence>